<dbReference type="PROSITE" id="PS50885">
    <property type="entry name" value="HAMP"/>
    <property type="match status" value="1"/>
</dbReference>
<dbReference type="GO" id="GO:0004673">
    <property type="term" value="F:protein histidine kinase activity"/>
    <property type="evidence" value="ECO:0007669"/>
    <property type="project" value="UniProtKB-EC"/>
</dbReference>
<keyword evidence="3" id="KW-0597">Phosphoprotein</keyword>
<organism evidence="8 9">
    <name type="scientific">Cohnella soli</name>
    <dbReference type="NCBI Taxonomy" id="425005"/>
    <lineage>
        <taxon>Bacteria</taxon>
        <taxon>Bacillati</taxon>
        <taxon>Bacillota</taxon>
        <taxon>Bacilli</taxon>
        <taxon>Bacillales</taxon>
        <taxon>Paenibacillaceae</taxon>
        <taxon>Cohnella</taxon>
    </lineage>
</organism>
<keyword evidence="6" id="KW-0812">Transmembrane</keyword>
<protein>
    <submittedName>
        <fullName evidence="8">Sensor histidine kinase</fullName>
        <ecNumber evidence="8">2.7.13.3</ecNumber>
    </submittedName>
</protein>
<dbReference type="SUPFAM" id="SSF55874">
    <property type="entry name" value="ATPase domain of HSP90 chaperone/DNA topoisomerase II/histidine kinase"/>
    <property type="match status" value="1"/>
</dbReference>
<dbReference type="RefSeq" id="WP_378139555.1">
    <property type="nucleotide sequence ID" value="NZ_JBHSMI010000067.1"/>
</dbReference>
<keyword evidence="2" id="KW-1003">Cell membrane</keyword>
<keyword evidence="5 6" id="KW-0472">Membrane</keyword>
<dbReference type="PANTHER" id="PTHR34220">
    <property type="entry name" value="SENSOR HISTIDINE KINASE YPDA"/>
    <property type="match status" value="1"/>
</dbReference>
<comment type="subcellular location">
    <subcellularLocation>
        <location evidence="1">Cell membrane</location>
        <topology evidence="1">Multi-pass membrane protein</topology>
    </subcellularLocation>
</comment>
<dbReference type="Gene3D" id="3.30.565.10">
    <property type="entry name" value="Histidine kinase-like ATPase, C-terminal domain"/>
    <property type="match status" value="1"/>
</dbReference>
<evidence type="ECO:0000313" key="9">
    <source>
        <dbReference type="Proteomes" id="UP001596113"/>
    </source>
</evidence>
<reference evidence="9" key="1">
    <citation type="journal article" date="2019" name="Int. J. Syst. Evol. Microbiol.">
        <title>The Global Catalogue of Microorganisms (GCM) 10K type strain sequencing project: providing services to taxonomists for standard genome sequencing and annotation.</title>
        <authorList>
            <consortium name="The Broad Institute Genomics Platform"/>
            <consortium name="The Broad Institute Genome Sequencing Center for Infectious Disease"/>
            <person name="Wu L."/>
            <person name="Ma J."/>
        </authorList>
    </citation>
    <scope>NUCLEOTIDE SEQUENCE [LARGE SCALE GENOMIC DNA]</scope>
    <source>
        <strain evidence="9">CGMCC 1.18575</strain>
    </source>
</reference>
<feature type="domain" description="HAMP" evidence="7">
    <location>
        <begin position="314"/>
        <end position="366"/>
    </location>
</feature>
<dbReference type="CDD" id="cd06225">
    <property type="entry name" value="HAMP"/>
    <property type="match status" value="1"/>
</dbReference>
<evidence type="ECO:0000256" key="5">
    <source>
        <dbReference type="ARBA" id="ARBA00023136"/>
    </source>
</evidence>
<dbReference type="InterPro" id="IPR036890">
    <property type="entry name" value="HATPase_C_sf"/>
</dbReference>
<evidence type="ECO:0000256" key="1">
    <source>
        <dbReference type="ARBA" id="ARBA00004651"/>
    </source>
</evidence>
<accession>A0ABW0I3K4</accession>
<evidence type="ECO:0000256" key="3">
    <source>
        <dbReference type="ARBA" id="ARBA00022553"/>
    </source>
</evidence>
<keyword evidence="4 8" id="KW-0808">Transferase</keyword>
<dbReference type="InterPro" id="IPR010559">
    <property type="entry name" value="Sig_transdc_His_kin_internal"/>
</dbReference>
<keyword evidence="8" id="KW-0418">Kinase</keyword>
<gene>
    <name evidence="8" type="ORF">ACFPOF_30860</name>
</gene>
<comment type="caution">
    <text evidence="8">The sequence shown here is derived from an EMBL/GenBank/DDBJ whole genome shotgun (WGS) entry which is preliminary data.</text>
</comment>
<dbReference type="SUPFAM" id="SSF158472">
    <property type="entry name" value="HAMP domain-like"/>
    <property type="match status" value="1"/>
</dbReference>
<name>A0ABW0I3K4_9BACL</name>
<dbReference type="InterPro" id="IPR003660">
    <property type="entry name" value="HAMP_dom"/>
</dbReference>
<dbReference type="Pfam" id="PF06580">
    <property type="entry name" value="His_kinase"/>
    <property type="match status" value="1"/>
</dbReference>
<dbReference type="PANTHER" id="PTHR34220:SF7">
    <property type="entry name" value="SENSOR HISTIDINE KINASE YPDA"/>
    <property type="match status" value="1"/>
</dbReference>
<keyword evidence="9" id="KW-1185">Reference proteome</keyword>
<dbReference type="EC" id="2.7.13.3" evidence="8"/>
<dbReference type="Proteomes" id="UP001596113">
    <property type="component" value="Unassembled WGS sequence"/>
</dbReference>
<proteinExistence type="predicted"/>
<evidence type="ECO:0000256" key="6">
    <source>
        <dbReference type="SAM" id="Phobius"/>
    </source>
</evidence>
<evidence type="ECO:0000259" key="7">
    <source>
        <dbReference type="PROSITE" id="PS50885"/>
    </source>
</evidence>
<sequence length="600" mass="68532">MRAFTGLANLKIFPKLIVLFLIAIVPSFIVSFQLFSIGADSVRKEIWSSMETRVRFNIGSLEAEMDRLIRMHTQYPLDSDITKLSSMSSILPYYEVMQMQKRVQNKLWILEMSSLYVKQTQLYIPQFHKNLLSMTDTDPIADDELKQLQLLKKEQQSPFVFWNGKLLLSTIYPDPNSYMVFPPLYVLQSEIDQSSLQHFLSRLSGETGGGALLFNDSRDWKLAAGEPVEGLNDRIMAYTNRQAADRQSGRTVLKLGDHAYYVVYERSDLLNMTIALYTPEENVLGPLQSYRTLFQSLFGATLITVVGFSYWIFRSIHSPIRRMVQAFRKVEKGDLSLNITHRNQDEFQYLYGQFNKMVSQLRQSVQDVYQSQIMAQQSELKQLQSQINPHFLYNTYYMVHRMARMHDIDNVERATQYLGDYFVYITRNSSNEATLAQEWNHTLAYLEIQQMRFQNRIEATIVCRTAHLDDLRIPRLIFQPIVENAYQHGLQSVTENGRIALSLIDGEDGRSVVFSVENNGAAPSGDEIGALQRKLKESSFGALENTGLINVNKRIRLKFGEPWGVRVSAGAAGGLKVSLHLPVDSSANGGDSDAANSDRR</sequence>
<dbReference type="Gene3D" id="6.10.340.10">
    <property type="match status" value="1"/>
</dbReference>
<keyword evidence="6" id="KW-1133">Transmembrane helix</keyword>
<evidence type="ECO:0000313" key="8">
    <source>
        <dbReference type="EMBL" id="MFC5407150.1"/>
    </source>
</evidence>
<dbReference type="Pfam" id="PF00672">
    <property type="entry name" value="HAMP"/>
    <property type="match status" value="1"/>
</dbReference>
<dbReference type="InterPro" id="IPR050640">
    <property type="entry name" value="Bact_2-comp_sensor_kinase"/>
</dbReference>
<feature type="transmembrane region" description="Helical" evidence="6">
    <location>
        <begin position="12"/>
        <end position="35"/>
    </location>
</feature>
<evidence type="ECO:0000256" key="2">
    <source>
        <dbReference type="ARBA" id="ARBA00022475"/>
    </source>
</evidence>
<dbReference type="SMART" id="SM00304">
    <property type="entry name" value="HAMP"/>
    <property type="match status" value="1"/>
</dbReference>
<dbReference type="EMBL" id="JBHSMI010000067">
    <property type="protein sequence ID" value="MFC5407150.1"/>
    <property type="molecule type" value="Genomic_DNA"/>
</dbReference>
<evidence type="ECO:0000256" key="4">
    <source>
        <dbReference type="ARBA" id="ARBA00022679"/>
    </source>
</evidence>